<reference evidence="2 3" key="1">
    <citation type="submission" date="2020-07" db="EMBL/GenBank/DDBJ databases">
        <title>Bacterium isolated from marine sediment.</title>
        <authorList>
            <person name="Shang D."/>
        </authorList>
    </citation>
    <scope>NUCLEOTIDE SEQUENCE [LARGE SCALE GENOMIC DNA]</scope>
    <source>
        <strain evidence="2 3">F6074</strain>
    </source>
</reference>
<dbReference type="GO" id="GO:0004519">
    <property type="term" value="F:endonuclease activity"/>
    <property type="evidence" value="ECO:0007669"/>
    <property type="project" value="UniProtKB-KW"/>
</dbReference>
<dbReference type="GO" id="GO:0016874">
    <property type="term" value="F:ligase activity"/>
    <property type="evidence" value="ECO:0007669"/>
    <property type="project" value="UniProtKB-KW"/>
</dbReference>
<dbReference type="PIRSF" id="PIRSF000887">
    <property type="entry name" value="Pesterase_MJ0037"/>
    <property type="match status" value="1"/>
</dbReference>
<organism evidence="2 3">
    <name type="scientific">Gelidibacter maritimus</name>
    <dbReference type="NCBI Taxonomy" id="2761487"/>
    <lineage>
        <taxon>Bacteria</taxon>
        <taxon>Pseudomonadati</taxon>
        <taxon>Bacteroidota</taxon>
        <taxon>Flavobacteriia</taxon>
        <taxon>Flavobacteriales</taxon>
        <taxon>Flavobacteriaceae</taxon>
        <taxon>Gelidibacter</taxon>
    </lineage>
</organism>
<dbReference type="NCBIfam" id="TIGR04123">
    <property type="entry name" value="P_estr_lig_assc"/>
    <property type="match status" value="1"/>
</dbReference>
<sequence>MSIITKDISIQNEVLTLTNQRALFWKQQKTLVLSDLHIGKTAHFRKAGIPIPSAILDNDLKKLQDLINCFEAEIVLVVGDLFHAENNTDINQFQKFIQDNREVSFELIKGNHDRLKDNFYKSLGITVFKTHKDVDAFRFVHDEQHCGEDIFCISGHTHPGVVIRGRGKVSIKLPCYEVSEHRLILPAFSEFTGLNTKRTIASAICYGFTEKSVFEI</sequence>
<dbReference type="InterPro" id="IPR026336">
    <property type="entry name" value="PdeM-like"/>
</dbReference>
<evidence type="ECO:0000259" key="1">
    <source>
        <dbReference type="Pfam" id="PF00149"/>
    </source>
</evidence>
<feature type="domain" description="Calcineurin-like phosphoesterase" evidence="1">
    <location>
        <begin position="29"/>
        <end position="157"/>
    </location>
</feature>
<keyword evidence="2" id="KW-0255">Endonuclease</keyword>
<dbReference type="InterPro" id="IPR029052">
    <property type="entry name" value="Metallo-depent_PP-like"/>
</dbReference>
<dbReference type="PANTHER" id="PTHR39323">
    <property type="entry name" value="BLR1149 PROTEIN"/>
    <property type="match status" value="1"/>
</dbReference>
<keyword evidence="2" id="KW-0436">Ligase</keyword>
<dbReference type="Pfam" id="PF00149">
    <property type="entry name" value="Metallophos"/>
    <property type="match status" value="1"/>
</dbReference>
<proteinExistence type="predicted"/>
<dbReference type="InterPro" id="IPR024173">
    <property type="entry name" value="Pesterase_MJ0037-like"/>
</dbReference>
<accession>A0A7W2R4Y8</accession>
<keyword evidence="2" id="KW-0540">Nuclease</keyword>
<gene>
    <name evidence="2" type="primary">pdeM</name>
    <name evidence="2" type="ORF">H3Z82_15840</name>
</gene>
<dbReference type="PANTHER" id="PTHR39323:SF1">
    <property type="entry name" value="BLR1149 PROTEIN"/>
    <property type="match status" value="1"/>
</dbReference>
<keyword evidence="3" id="KW-1185">Reference proteome</keyword>
<evidence type="ECO:0000313" key="3">
    <source>
        <dbReference type="Proteomes" id="UP000541857"/>
    </source>
</evidence>
<keyword evidence="2" id="KW-0378">Hydrolase</keyword>
<dbReference type="RefSeq" id="WP_182206476.1">
    <property type="nucleotide sequence ID" value="NZ_JACGLT010000015.1"/>
</dbReference>
<dbReference type="SUPFAM" id="SSF56300">
    <property type="entry name" value="Metallo-dependent phosphatases"/>
    <property type="match status" value="1"/>
</dbReference>
<dbReference type="EC" id="3.1.-.-" evidence="2"/>
<dbReference type="EMBL" id="JACGLT010000015">
    <property type="protein sequence ID" value="MBA6154198.1"/>
    <property type="molecule type" value="Genomic_DNA"/>
</dbReference>
<dbReference type="AlphaFoldDB" id="A0A7W2R4Y8"/>
<evidence type="ECO:0000313" key="2">
    <source>
        <dbReference type="EMBL" id="MBA6154198.1"/>
    </source>
</evidence>
<comment type="caution">
    <text evidence="2">The sequence shown here is derived from an EMBL/GenBank/DDBJ whole genome shotgun (WGS) entry which is preliminary data.</text>
</comment>
<name>A0A7W2R4Y8_9FLAO</name>
<dbReference type="Gene3D" id="3.60.21.10">
    <property type="match status" value="1"/>
</dbReference>
<protein>
    <submittedName>
        <fullName evidence="2">Ligase-associated DNA damage response endonuclease PdeM</fullName>
        <ecNumber evidence="2">3.1.-.-</ecNumber>
    </submittedName>
</protein>
<dbReference type="InterPro" id="IPR004843">
    <property type="entry name" value="Calcineurin-like_PHP"/>
</dbReference>
<dbReference type="GO" id="GO:0016787">
    <property type="term" value="F:hydrolase activity"/>
    <property type="evidence" value="ECO:0007669"/>
    <property type="project" value="UniProtKB-KW"/>
</dbReference>
<dbReference type="Proteomes" id="UP000541857">
    <property type="component" value="Unassembled WGS sequence"/>
</dbReference>